<name>A0ABQ5Q386_9BACT</name>
<dbReference type="Pfam" id="PF07228">
    <property type="entry name" value="SpoIIE"/>
    <property type="match status" value="1"/>
</dbReference>
<proteinExistence type="predicted"/>
<dbReference type="Proteomes" id="UP001165089">
    <property type="component" value="Unassembled WGS sequence"/>
</dbReference>
<dbReference type="Gene3D" id="3.60.40.10">
    <property type="entry name" value="PPM-type phosphatase domain"/>
    <property type="match status" value="1"/>
</dbReference>
<dbReference type="PANTHER" id="PTHR43156">
    <property type="entry name" value="STAGE II SPORULATION PROTEIN E-RELATED"/>
    <property type="match status" value="1"/>
</dbReference>
<evidence type="ECO:0000256" key="1">
    <source>
        <dbReference type="ARBA" id="ARBA00022801"/>
    </source>
</evidence>
<protein>
    <recommendedName>
        <fullName evidence="3">PPM-type phosphatase domain-containing protein</fullName>
    </recommendedName>
</protein>
<accession>A0ABQ5Q386</accession>
<dbReference type="RefSeq" id="WP_285722386.1">
    <property type="nucleotide sequence ID" value="NZ_BSDD01000001.1"/>
</dbReference>
<dbReference type="PANTHER" id="PTHR43156:SF2">
    <property type="entry name" value="STAGE II SPORULATION PROTEIN E"/>
    <property type="match status" value="1"/>
</dbReference>
<dbReference type="InterPro" id="IPR001932">
    <property type="entry name" value="PPM-type_phosphatase-like_dom"/>
</dbReference>
<dbReference type="InterPro" id="IPR036457">
    <property type="entry name" value="PPM-type-like_dom_sf"/>
</dbReference>
<dbReference type="SMART" id="SM00331">
    <property type="entry name" value="PP2C_SIG"/>
    <property type="match status" value="1"/>
</dbReference>
<reference evidence="4 5" key="1">
    <citation type="journal article" date="2023" name="Antonie Van Leeuwenhoek">
        <title>Mesoterricola silvestris gen. nov., sp. nov., Mesoterricola sediminis sp. nov., Geothrix oryzae sp. nov., Geothrix edaphica sp. nov., Geothrix rubra sp. nov., and Geothrix limicola sp. nov., six novel members of Acidobacteriota isolated from soils.</title>
        <authorList>
            <person name="Itoh H."/>
            <person name="Sugisawa Y."/>
            <person name="Mise K."/>
            <person name="Xu Z."/>
            <person name="Kuniyasu M."/>
            <person name="Ushijima N."/>
            <person name="Kawano K."/>
            <person name="Kobayashi E."/>
            <person name="Shiratori Y."/>
            <person name="Masuda Y."/>
            <person name="Senoo K."/>
        </authorList>
    </citation>
    <scope>NUCLEOTIDE SEQUENCE [LARGE SCALE GENOMIC DNA]</scope>
    <source>
        <strain evidence="4 5">Red803</strain>
    </source>
</reference>
<gene>
    <name evidence="4" type="ORF">GETHPA_03190</name>
</gene>
<dbReference type="EMBL" id="BSDD01000001">
    <property type="protein sequence ID" value="GLH68786.1"/>
    <property type="molecule type" value="Genomic_DNA"/>
</dbReference>
<dbReference type="PROSITE" id="PS51128">
    <property type="entry name" value="ZF_DKSA_2"/>
    <property type="match status" value="1"/>
</dbReference>
<organism evidence="4 5">
    <name type="scientific">Geothrix rubra</name>
    <dbReference type="NCBI Taxonomy" id="2927977"/>
    <lineage>
        <taxon>Bacteria</taxon>
        <taxon>Pseudomonadati</taxon>
        <taxon>Acidobacteriota</taxon>
        <taxon>Holophagae</taxon>
        <taxon>Holophagales</taxon>
        <taxon>Holophagaceae</taxon>
        <taxon>Geothrix</taxon>
    </lineage>
</organism>
<dbReference type="SUPFAM" id="SSF81606">
    <property type="entry name" value="PP2C-like"/>
    <property type="match status" value="1"/>
</dbReference>
<keyword evidence="1" id="KW-0378">Hydrolase</keyword>
<evidence type="ECO:0000256" key="2">
    <source>
        <dbReference type="PROSITE-ProRule" id="PRU00510"/>
    </source>
</evidence>
<dbReference type="Gene3D" id="1.20.120.910">
    <property type="entry name" value="DksA, coiled-coil domain"/>
    <property type="match status" value="1"/>
</dbReference>
<sequence length="336" mass="36155">MRADQMIRFRDAILTRKKALRLWLDATPASRRSLALGPCGPEEAEAVMASHEAALERLEGGGFGVCRVCQGEVEAELLELDFTQDVCLDDLDALRKRGLERDLELAAKVQRHLLPQRVPEVPGVEIAALTRPAEIVGGDYFDFYTCPGGSLGVAVADVMGKGLSSSLLMSSLQASLRILGPETMALDRLAVRLNDLFRYNLRVVRFISMVMVRFDPATRGLGYCNAGHNPALLRRADGSRVWLAPTGPALGLTAAGTYRAAEVPVFPGDLLVLYTDGLTEAGTGDGREFGAEGLAGFLDAHAGEPVEILLAGLREAAERFGGGFRDDVTLVALRFS</sequence>
<evidence type="ECO:0000259" key="3">
    <source>
        <dbReference type="SMART" id="SM00331"/>
    </source>
</evidence>
<comment type="caution">
    <text evidence="4">The sequence shown here is derived from an EMBL/GenBank/DDBJ whole genome shotgun (WGS) entry which is preliminary data.</text>
</comment>
<dbReference type="InterPro" id="IPR052016">
    <property type="entry name" value="Bact_Sigma-Reg"/>
</dbReference>
<evidence type="ECO:0000313" key="4">
    <source>
        <dbReference type="EMBL" id="GLH68786.1"/>
    </source>
</evidence>
<feature type="domain" description="PPM-type phosphatase" evidence="3">
    <location>
        <begin position="121"/>
        <end position="335"/>
    </location>
</feature>
<feature type="zinc finger region" description="dksA C4-type" evidence="2">
    <location>
        <begin position="66"/>
        <end position="90"/>
    </location>
</feature>
<keyword evidence="5" id="KW-1185">Reference proteome</keyword>
<evidence type="ECO:0000313" key="5">
    <source>
        <dbReference type="Proteomes" id="UP001165089"/>
    </source>
</evidence>